<proteinExistence type="predicted"/>
<dbReference type="InterPro" id="IPR036398">
    <property type="entry name" value="CA_dom_sf"/>
</dbReference>
<keyword evidence="2" id="KW-0732">Signal</keyword>
<organism evidence="4 5">
    <name type="scientific">Ceratodon purpureus</name>
    <name type="common">Fire moss</name>
    <name type="synonym">Dicranum purpureum</name>
    <dbReference type="NCBI Taxonomy" id="3225"/>
    <lineage>
        <taxon>Eukaryota</taxon>
        <taxon>Viridiplantae</taxon>
        <taxon>Streptophyta</taxon>
        <taxon>Embryophyta</taxon>
        <taxon>Bryophyta</taxon>
        <taxon>Bryophytina</taxon>
        <taxon>Bryopsida</taxon>
        <taxon>Dicranidae</taxon>
        <taxon>Pseudoditrichales</taxon>
        <taxon>Ditrichaceae</taxon>
        <taxon>Ceratodon</taxon>
    </lineage>
</organism>
<evidence type="ECO:0000313" key="5">
    <source>
        <dbReference type="Proteomes" id="UP000822688"/>
    </source>
</evidence>
<feature type="signal peptide" evidence="2">
    <location>
        <begin position="1"/>
        <end position="27"/>
    </location>
</feature>
<dbReference type="CDD" id="cd03124">
    <property type="entry name" value="alpha_CA_prokaryotic_like"/>
    <property type="match status" value="1"/>
</dbReference>
<name>A0A8T0GF96_CERPU</name>
<dbReference type="SMART" id="SM01057">
    <property type="entry name" value="Carb_anhydrase"/>
    <property type="match status" value="1"/>
</dbReference>
<feature type="region of interest" description="Disordered" evidence="1">
    <location>
        <begin position="237"/>
        <end position="262"/>
    </location>
</feature>
<keyword evidence="5" id="KW-1185">Reference proteome</keyword>
<dbReference type="AlphaFoldDB" id="A0A8T0GF96"/>
<dbReference type="PANTHER" id="PTHR18952:SF208">
    <property type="entry name" value="CARBONIC ANHYDRASE XA-RELATED"/>
    <property type="match status" value="1"/>
</dbReference>
<dbReference type="GO" id="GO:0004089">
    <property type="term" value="F:carbonate dehydratase activity"/>
    <property type="evidence" value="ECO:0007669"/>
    <property type="project" value="InterPro"/>
</dbReference>
<dbReference type="SUPFAM" id="SSF51069">
    <property type="entry name" value="Carbonic anhydrase"/>
    <property type="match status" value="1"/>
</dbReference>
<reference evidence="4 5" key="1">
    <citation type="submission" date="2020-06" db="EMBL/GenBank/DDBJ databases">
        <title>WGS assembly of Ceratodon purpureus strain R40.</title>
        <authorList>
            <person name="Carey S.B."/>
            <person name="Jenkins J."/>
            <person name="Shu S."/>
            <person name="Lovell J.T."/>
            <person name="Sreedasyam A."/>
            <person name="Maumus F."/>
            <person name="Tiley G.P."/>
            <person name="Fernandez-Pozo N."/>
            <person name="Barry K."/>
            <person name="Chen C."/>
            <person name="Wang M."/>
            <person name="Lipzen A."/>
            <person name="Daum C."/>
            <person name="Saski C.A."/>
            <person name="Payton A.C."/>
            <person name="Mcbreen J.C."/>
            <person name="Conrad R.E."/>
            <person name="Kollar L.M."/>
            <person name="Olsson S."/>
            <person name="Huttunen S."/>
            <person name="Landis J.B."/>
            <person name="Wickett N.J."/>
            <person name="Johnson M.G."/>
            <person name="Rensing S.A."/>
            <person name="Grimwood J."/>
            <person name="Schmutz J."/>
            <person name="Mcdaniel S.F."/>
        </authorList>
    </citation>
    <scope>NUCLEOTIDE SEQUENCE [LARGE SCALE GENOMIC DNA]</scope>
    <source>
        <strain evidence="4 5">R40</strain>
    </source>
</reference>
<dbReference type="GO" id="GO:0008270">
    <property type="term" value="F:zinc ion binding"/>
    <property type="evidence" value="ECO:0007669"/>
    <property type="project" value="InterPro"/>
</dbReference>
<protein>
    <recommendedName>
        <fullName evidence="3">Alpha-carbonic anhydrase domain-containing protein</fullName>
    </recommendedName>
</protein>
<sequence length="262" mass="29298">MYFKMSIAAQLGAVLLLLWLHYSSVSCQAVPAKPVKVYDYSNGPYGPANWGNFPGWEKCKTGSQQSPINVTRDVVVRIPLDVAYKWEPVASDIYNDGHTPTVEVLVKNAGVVTISGVKYELVDFHFHTPSEHRILGQSFSMEQHLVHKSADGKIAVIALFYNLGPLASKFLAQFFDKLPPYTPPYVRTPINIQLPLLQHNSYYRYDGSLTTPPCDEGVVWIVLDQISSLSSDQLQKLKASKPEDNARPLQARNGRKVTYSTK</sequence>
<dbReference type="InterPro" id="IPR001148">
    <property type="entry name" value="CA_dom"/>
</dbReference>
<dbReference type="Gene3D" id="3.10.200.10">
    <property type="entry name" value="Alpha carbonic anhydrase"/>
    <property type="match status" value="1"/>
</dbReference>
<evidence type="ECO:0000256" key="2">
    <source>
        <dbReference type="SAM" id="SignalP"/>
    </source>
</evidence>
<dbReference type="InterPro" id="IPR041891">
    <property type="entry name" value="Alpha_CA_prokaryot-like"/>
</dbReference>
<dbReference type="PROSITE" id="PS51257">
    <property type="entry name" value="PROKAR_LIPOPROTEIN"/>
    <property type="match status" value="1"/>
</dbReference>
<comment type="caution">
    <text evidence="4">The sequence shown here is derived from an EMBL/GenBank/DDBJ whole genome shotgun (WGS) entry which is preliminary data.</text>
</comment>
<gene>
    <name evidence="4" type="ORF">KC19_11G058200</name>
</gene>
<accession>A0A8T0GF96</accession>
<dbReference type="GO" id="GO:0006730">
    <property type="term" value="P:one-carbon metabolic process"/>
    <property type="evidence" value="ECO:0007669"/>
    <property type="project" value="TreeGrafter"/>
</dbReference>
<dbReference type="Pfam" id="PF00194">
    <property type="entry name" value="Carb_anhydrase"/>
    <property type="match status" value="1"/>
</dbReference>
<dbReference type="Proteomes" id="UP000822688">
    <property type="component" value="Chromosome 11"/>
</dbReference>
<dbReference type="PROSITE" id="PS51144">
    <property type="entry name" value="ALPHA_CA_2"/>
    <property type="match status" value="1"/>
</dbReference>
<evidence type="ECO:0000313" key="4">
    <source>
        <dbReference type="EMBL" id="KAG0556498.1"/>
    </source>
</evidence>
<dbReference type="PANTHER" id="PTHR18952">
    <property type="entry name" value="CARBONIC ANHYDRASE"/>
    <property type="match status" value="1"/>
</dbReference>
<dbReference type="InterPro" id="IPR023561">
    <property type="entry name" value="Carbonic_anhydrase_a-class"/>
</dbReference>
<feature type="chain" id="PRO_5035832875" description="Alpha-carbonic anhydrase domain-containing protein" evidence="2">
    <location>
        <begin position="28"/>
        <end position="262"/>
    </location>
</feature>
<evidence type="ECO:0000256" key="1">
    <source>
        <dbReference type="SAM" id="MobiDB-lite"/>
    </source>
</evidence>
<evidence type="ECO:0000259" key="3">
    <source>
        <dbReference type="PROSITE" id="PS51144"/>
    </source>
</evidence>
<feature type="domain" description="Alpha-carbonic anhydrase" evidence="3">
    <location>
        <begin position="36"/>
        <end position="261"/>
    </location>
</feature>
<dbReference type="EMBL" id="CM026432">
    <property type="protein sequence ID" value="KAG0556498.1"/>
    <property type="molecule type" value="Genomic_DNA"/>
</dbReference>